<dbReference type="EMBL" id="CACRXK020005592">
    <property type="protein sequence ID" value="CAB4006746.1"/>
    <property type="molecule type" value="Genomic_DNA"/>
</dbReference>
<dbReference type="Gene3D" id="3.40.1800.20">
    <property type="match status" value="1"/>
</dbReference>
<accession>A0A7D9EEQ0</accession>
<dbReference type="Proteomes" id="UP001152795">
    <property type="component" value="Unassembled WGS sequence"/>
</dbReference>
<proteinExistence type="predicted"/>
<reference evidence="1" key="1">
    <citation type="submission" date="2020-04" db="EMBL/GenBank/DDBJ databases">
        <authorList>
            <person name="Alioto T."/>
            <person name="Alioto T."/>
            <person name="Gomez Garrido J."/>
        </authorList>
    </citation>
    <scope>NUCLEOTIDE SEQUENCE</scope>
    <source>
        <strain evidence="1">A484AB</strain>
    </source>
</reference>
<comment type="caution">
    <text evidence="1">The sequence shown here is derived from an EMBL/GenBank/DDBJ whole genome shotgun (WGS) entry which is preliminary data.</text>
</comment>
<dbReference type="Pfam" id="PF07776">
    <property type="entry name" value="zf-AD"/>
    <property type="match status" value="1"/>
</dbReference>
<dbReference type="SUPFAM" id="SSF57716">
    <property type="entry name" value="Glucocorticoid receptor-like (DNA-binding domain)"/>
    <property type="match status" value="1"/>
</dbReference>
<gene>
    <name evidence="1" type="ORF">PACLA_8A022066</name>
</gene>
<name>A0A7D9EEQ0_PARCT</name>
<keyword evidence="2" id="KW-1185">Reference proteome</keyword>
<sequence>MSTPKHTPTKAYPVSTVNLKEICRLCRINFKIAGRGHYNIFSGFKHDLQRQLSGLLKRDVVQENHLSSVVCQGCFRRIQKFEKFQKQLDDFVTAYSENESIRVREKRCRQLWELVRMEQQRDYVLHPQVVCCLLP</sequence>
<evidence type="ECO:0000313" key="2">
    <source>
        <dbReference type="Proteomes" id="UP001152795"/>
    </source>
</evidence>
<dbReference type="GO" id="GO:0005634">
    <property type="term" value="C:nucleus"/>
    <property type="evidence" value="ECO:0007669"/>
    <property type="project" value="InterPro"/>
</dbReference>
<dbReference type="InterPro" id="IPR012934">
    <property type="entry name" value="Znf_AD"/>
</dbReference>
<organism evidence="1 2">
    <name type="scientific">Paramuricea clavata</name>
    <name type="common">Red gorgonian</name>
    <name type="synonym">Violescent sea-whip</name>
    <dbReference type="NCBI Taxonomy" id="317549"/>
    <lineage>
        <taxon>Eukaryota</taxon>
        <taxon>Metazoa</taxon>
        <taxon>Cnidaria</taxon>
        <taxon>Anthozoa</taxon>
        <taxon>Octocorallia</taxon>
        <taxon>Malacalcyonacea</taxon>
        <taxon>Plexauridae</taxon>
        <taxon>Paramuricea</taxon>
    </lineage>
</organism>
<dbReference type="AlphaFoldDB" id="A0A7D9EEQ0"/>
<dbReference type="SMART" id="SM00868">
    <property type="entry name" value="zf-AD"/>
    <property type="match status" value="1"/>
</dbReference>
<protein>
    <submittedName>
        <fullName evidence="1">Uncharacterized protein</fullName>
    </submittedName>
</protein>
<dbReference type="PROSITE" id="PS51915">
    <property type="entry name" value="ZAD"/>
    <property type="match status" value="1"/>
</dbReference>
<dbReference type="GO" id="GO:0008270">
    <property type="term" value="F:zinc ion binding"/>
    <property type="evidence" value="ECO:0007669"/>
    <property type="project" value="UniProtKB-UniRule"/>
</dbReference>
<evidence type="ECO:0000313" key="1">
    <source>
        <dbReference type="EMBL" id="CAB4006746.1"/>
    </source>
</evidence>